<dbReference type="InterPro" id="IPR043128">
    <property type="entry name" value="Rev_trsase/Diguanyl_cyclase"/>
</dbReference>
<feature type="transmembrane region" description="Helical" evidence="3">
    <location>
        <begin position="183"/>
        <end position="207"/>
    </location>
</feature>
<sequence length="379" mass="40683">MDLRTLYLLAIGTLFAGAAMMFWEHRSNPARSSALRTLAAGFAVLAIGCIGALYRRDLPSPYGATLANFIIVTGYLLVLNGVASLNGRRYGLFGAGLLACTVSAWLIAGAAWQEVMWNYISAIPIALVSALTAWEMWRCAAMKSFPTRHIVVGVTFIHAFLYGARAAILPWLVTAEGPPMQAFASMITIYAGVLYSMLLPMALLKVFREEAHGQLLKESMTDYLTRLGNRKRFFEEGARQLQGAGRGPVAFLAFDLDHFKLVNDRHGHQTGDEVLQSFAEIARSVMGPGAMLARIGGEEFAGLLTGEEARHAQALGEAVAQAFAGTIASRVGNSEITVTVSIGLAHYEGPLPSLGDGLAAADRALYRAKSQGGNRVETA</sequence>
<keyword evidence="7" id="KW-1185">Reference proteome</keyword>
<evidence type="ECO:0000313" key="7">
    <source>
        <dbReference type="Proteomes" id="UP000078558"/>
    </source>
</evidence>
<dbReference type="CDD" id="cd01949">
    <property type="entry name" value="GGDEF"/>
    <property type="match status" value="1"/>
</dbReference>
<evidence type="ECO:0000313" key="5">
    <source>
        <dbReference type="EMBL" id="SBT23561.1"/>
    </source>
</evidence>
<dbReference type="PANTHER" id="PTHR45138">
    <property type="entry name" value="REGULATORY COMPONENTS OF SENSORY TRANSDUCTION SYSTEM"/>
    <property type="match status" value="1"/>
</dbReference>
<dbReference type="PROSITE" id="PS50887">
    <property type="entry name" value="GGDEF"/>
    <property type="match status" value="1"/>
</dbReference>
<feature type="domain" description="GGDEF" evidence="4">
    <location>
        <begin position="247"/>
        <end position="379"/>
    </location>
</feature>
<dbReference type="InterPro" id="IPR050469">
    <property type="entry name" value="Diguanylate_Cyclase"/>
</dbReference>
<feature type="transmembrane region" description="Helical" evidence="3">
    <location>
        <begin position="6"/>
        <end position="23"/>
    </location>
</feature>
<feature type="transmembrane region" description="Helical" evidence="3">
    <location>
        <begin position="60"/>
        <end position="78"/>
    </location>
</feature>
<protein>
    <recommendedName>
        <fullName evidence="1">diguanylate cyclase</fullName>
        <ecNumber evidence="1">2.7.7.65</ecNumber>
    </recommendedName>
</protein>
<dbReference type="Proteomes" id="UP000078558">
    <property type="component" value="Chromosome I"/>
</dbReference>
<gene>
    <name evidence="5" type="ORF">ODI_00097</name>
    <name evidence="6" type="ORF">ODI_R3568</name>
</gene>
<name>A0A1C3JWC4_9BURK</name>
<dbReference type="STRING" id="1851544.ODI_00097"/>
<dbReference type="EMBL" id="LT907988">
    <property type="protein sequence ID" value="SOE51613.1"/>
    <property type="molecule type" value="Genomic_DNA"/>
</dbReference>
<feature type="transmembrane region" description="Helical" evidence="3">
    <location>
        <begin position="117"/>
        <end position="137"/>
    </location>
</feature>
<keyword evidence="3" id="KW-0812">Transmembrane</keyword>
<dbReference type="KEGG" id="odi:ODI_R3568"/>
<dbReference type="NCBIfam" id="TIGR00254">
    <property type="entry name" value="GGDEF"/>
    <property type="match status" value="1"/>
</dbReference>
<feature type="transmembrane region" description="Helical" evidence="3">
    <location>
        <begin position="90"/>
        <end position="111"/>
    </location>
</feature>
<dbReference type="GO" id="GO:0005886">
    <property type="term" value="C:plasma membrane"/>
    <property type="evidence" value="ECO:0007669"/>
    <property type="project" value="TreeGrafter"/>
</dbReference>
<dbReference type="Pfam" id="PF00990">
    <property type="entry name" value="GGDEF"/>
    <property type="match status" value="1"/>
</dbReference>
<evidence type="ECO:0000256" key="2">
    <source>
        <dbReference type="ARBA" id="ARBA00034247"/>
    </source>
</evidence>
<keyword evidence="3" id="KW-0472">Membrane</keyword>
<accession>A0A1C3JWC4</accession>
<evidence type="ECO:0000256" key="1">
    <source>
        <dbReference type="ARBA" id="ARBA00012528"/>
    </source>
</evidence>
<dbReference type="GO" id="GO:1902201">
    <property type="term" value="P:negative regulation of bacterial-type flagellum-dependent cell motility"/>
    <property type="evidence" value="ECO:0007669"/>
    <property type="project" value="TreeGrafter"/>
</dbReference>
<dbReference type="GO" id="GO:0052621">
    <property type="term" value="F:diguanylate cyclase activity"/>
    <property type="evidence" value="ECO:0007669"/>
    <property type="project" value="UniProtKB-EC"/>
</dbReference>
<keyword evidence="3" id="KW-1133">Transmembrane helix</keyword>
<feature type="transmembrane region" description="Helical" evidence="3">
    <location>
        <begin position="149"/>
        <end position="171"/>
    </location>
</feature>
<dbReference type="GO" id="GO:0043709">
    <property type="term" value="P:cell adhesion involved in single-species biofilm formation"/>
    <property type="evidence" value="ECO:0007669"/>
    <property type="project" value="TreeGrafter"/>
</dbReference>
<evidence type="ECO:0000313" key="6">
    <source>
        <dbReference type="EMBL" id="SOE51613.1"/>
    </source>
</evidence>
<proteinExistence type="predicted"/>
<reference evidence="6 7" key="2">
    <citation type="submission" date="2017-08" db="EMBL/GenBank/DDBJ databases">
        <authorList>
            <person name="de Groot N.N."/>
        </authorList>
    </citation>
    <scope>NUCLEOTIDE SEQUENCE [LARGE SCALE GENOMIC DNA]</scope>
    <source>
        <strain evidence="6">Orrdi1</strain>
    </source>
</reference>
<dbReference type="PANTHER" id="PTHR45138:SF9">
    <property type="entry name" value="DIGUANYLATE CYCLASE DGCM-RELATED"/>
    <property type="match status" value="1"/>
</dbReference>
<dbReference type="AlphaFoldDB" id="A0A1C3JWC4"/>
<evidence type="ECO:0000256" key="3">
    <source>
        <dbReference type="SAM" id="Phobius"/>
    </source>
</evidence>
<feature type="transmembrane region" description="Helical" evidence="3">
    <location>
        <begin position="35"/>
        <end position="54"/>
    </location>
</feature>
<dbReference type="SMART" id="SM00267">
    <property type="entry name" value="GGDEF"/>
    <property type="match status" value="1"/>
</dbReference>
<comment type="catalytic activity">
    <reaction evidence="2">
        <text>2 GTP = 3',3'-c-di-GMP + 2 diphosphate</text>
        <dbReference type="Rhea" id="RHEA:24898"/>
        <dbReference type="ChEBI" id="CHEBI:33019"/>
        <dbReference type="ChEBI" id="CHEBI:37565"/>
        <dbReference type="ChEBI" id="CHEBI:58805"/>
        <dbReference type="EC" id="2.7.7.65"/>
    </reaction>
</comment>
<dbReference type="InterPro" id="IPR029787">
    <property type="entry name" value="Nucleotide_cyclase"/>
</dbReference>
<dbReference type="EMBL" id="FLRC01000001">
    <property type="protein sequence ID" value="SBT23561.1"/>
    <property type="molecule type" value="Genomic_DNA"/>
</dbReference>
<reference evidence="5 7" key="1">
    <citation type="submission" date="2016-06" db="EMBL/GenBank/DDBJ databases">
        <authorList>
            <person name="Kjaerup R.B."/>
            <person name="Dalgaard T.S."/>
            <person name="Juul-Madsen H.R."/>
        </authorList>
    </citation>
    <scope>NUCLEOTIDE SEQUENCE [LARGE SCALE GENOMIC DNA]</scope>
    <source>
        <strain evidence="5">Orrdi1</strain>
    </source>
</reference>
<evidence type="ECO:0000259" key="4">
    <source>
        <dbReference type="PROSITE" id="PS50887"/>
    </source>
</evidence>
<dbReference type="SUPFAM" id="SSF55073">
    <property type="entry name" value="Nucleotide cyclase"/>
    <property type="match status" value="1"/>
</dbReference>
<dbReference type="EC" id="2.7.7.65" evidence="1"/>
<dbReference type="Gene3D" id="3.30.70.270">
    <property type="match status" value="1"/>
</dbReference>
<dbReference type="InterPro" id="IPR000160">
    <property type="entry name" value="GGDEF_dom"/>
</dbReference>
<organism evidence="5 7">
    <name type="scientific">Orrella dioscoreae</name>
    <dbReference type="NCBI Taxonomy" id="1851544"/>
    <lineage>
        <taxon>Bacteria</taxon>
        <taxon>Pseudomonadati</taxon>
        <taxon>Pseudomonadota</taxon>
        <taxon>Betaproteobacteria</taxon>
        <taxon>Burkholderiales</taxon>
        <taxon>Alcaligenaceae</taxon>
        <taxon>Orrella</taxon>
    </lineage>
</organism>